<keyword evidence="2" id="KW-0812">Transmembrane</keyword>
<dbReference type="CDD" id="cd00118">
    <property type="entry name" value="LysM"/>
    <property type="match status" value="1"/>
</dbReference>
<accession>A0A8J7P760</accession>
<comment type="caution">
    <text evidence="4">The sequence shown here is derived from an EMBL/GenBank/DDBJ whole genome shotgun (WGS) entry which is preliminary data.</text>
</comment>
<evidence type="ECO:0000259" key="3">
    <source>
        <dbReference type="PROSITE" id="PS51782"/>
    </source>
</evidence>
<dbReference type="EMBL" id="JAFLCK010000007">
    <property type="protein sequence ID" value="MBN8660104.1"/>
    <property type="molecule type" value="Genomic_DNA"/>
</dbReference>
<dbReference type="InterPro" id="IPR036779">
    <property type="entry name" value="LysM_dom_sf"/>
</dbReference>
<dbReference type="Gene3D" id="3.10.350.10">
    <property type="entry name" value="LysM domain"/>
    <property type="match status" value="1"/>
</dbReference>
<dbReference type="AlphaFoldDB" id="A0A8J7P760"/>
<proteinExistence type="predicted"/>
<evidence type="ECO:0000313" key="5">
    <source>
        <dbReference type="Proteomes" id="UP000664277"/>
    </source>
</evidence>
<dbReference type="PROSITE" id="PS51782">
    <property type="entry name" value="LYSM"/>
    <property type="match status" value="1"/>
</dbReference>
<evidence type="ECO:0000256" key="2">
    <source>
        <dbReference type="SAM" id="Phobius"/>
    </source>
</evidence>
<reference evidence="4" key="1">
    <citation type="submission" date="2021-02" db="EMBL/GenBank/DDBJ databases">
        <title>Genome-Resolved Metagenomics of a Microbial Community Performing Photosynthetic Biological Nutrient Removal.</title>
        <authorList>
            <person name="Mcdaniel E.A."/>
        </authorList>
    </citation>
    <scope>NUCLEOTIDE SEQUENCE</scope>
    <source>
        <strain evidence="4">UWPOB_OBS1</strain>
    </source>
</reference>
<feature type="transmembrane region" description="Helical" evidence="2">
    <location>
        <begin position="115"/>
        <end position="135"/>
    </location>
</feature>
<evidence type="ECO:0000313" key="4">
    <source>
        <dbReference type="EMBL" id="MBN8660104.1"/>
    </source>
</evidence>
<feature type="region of interest" description="Disordered" evidence="1">
    <location>
        <begin position="43"/>
        <end position="76"/>
    </location>
</feature>
<sequence>MLQVLPQWRYIEMNTVIKYDQEKLEVEGLPEYVRDTEAPARESYSSISTRSLAEREAQRVSASAGRERQSQRDTGGFANIFSDVHAPRADELEALWPGVHQDFFQQAQSKRTPSFYMMIAFLAGAVTSMIVIWGYSAVSSLVANAGKPADKPTAVSAPQPVAQQPLVPQNIDPSAILKPAHATVEVQNGDTLAAIAVREYGKTSPRLLDAICRANGLRNANFLKLGQALNLPDYTPQSAQPAGSVSQ</sequence>
<gene>
    <name evidence="4" type="ORF">J0M35_07050</name>
</gene>
<feature type="domain" description="LysM" evidence="3">
    <location>
        <begin position="182"/>
        <end position="231"/>
    </location>
</feature>
<dbReference type="SMART" id="SM00257">
    <property type="entry name" value="LysM"/>
    <property type="match status" value="1"/>
</dbReference>
<organism evidence="4 5">
    <name type="scientific">Candidatus Obscuribacter phosphatis</name>
    <dbReference type="NCBI Taxonomy" id="1906157"/>
    <lineage>
        <taxon>Bacteria</taxon>
        <taxon>Bacillati</taxon>
        <taxon>Candidatus Melainabacteria</taxon>
        <taxon>Candidatus Obscuribacterales</taxon>
        <taxon>Candidatus Obscuribacteraceae</taxon>
        <taxon>Candidatus Obscuribacter</taxon>
    </lineage>
</organism>
<dbReference type="Pfam" id="PF01476">
    <property type="entry name" value="LysM"/>
    <property type="match status" value="1"/>
</dbReference>
<evidence type="ECO:0000256" key="1">
    <source>
        <dbReference type="SAM" id="MobiDB-lite"/>
    </source>
</evidence>
<name>A0A8J7P760_9BACT</name>
<dbReference type="Proteomes" id="UP000664277">
    <property type="component" value="Unassembled WGS sequence"/>
</dbReference>
<keyword evidence="2" id="KW-1133">Transmembrane helix</keyword>
<protein>
    <submittedName>
        <fullName evidence="4">LysM peptidoglycan-binding domain-containing protein</fullName>
    </submittedName>
</protein>
<dbReference type="InterPro" id="IPR018392">
    <property type="entry name" value="LysM"/>
</dbReference>
<keyword evidence="2" id="KW-0472">Membrane</keyword>